<dbReference type="InterPro" id="IPR017850">
    <property type="entry name" value="Alkaline_phosphatase_core_sf"/>
</dbReference>
<dbReference type="AlphaFoldDB" id="A0A150QRD6"/>
<dbReference type="Proteomes" id="UP000075635">
    <property type="component" value="Unassembled WGS sequence"/>
</dbReference>
<sequence>MKKRNVSSRDPLTRRHVLTGLGAALGAATFGCSATENAAVDEDDASSAGHSGGSSGSGGAGGSGGADGPGGSGGSGGAGGSAEAGGVGGGAPVDRCVETLGLSPAELLAPISTIVVLCMENRSFDHYLGSLLLKEGRQIDGLTGRESNLAPDGALVSPFELDNFTPADPPHSWDAAHAQWNQGSNDGFVVAHAGPHQRDVMGYHVREQLPILYALADASAVCDRWFCSVLGPTWPNRFFLHGATSRGVSRNVPVTGFTSVLELLSDAGITSRNYYHDVPWCSGAYFRFKGVSGIERFFEDAAAGLLPSFSIIDPQFFGATANDDHPDHDVQLGQVLMASIYNALARSPQWGQCLFVITYDEHGGFFDHVAPPTTMDDDPLFSQLGFRVPSIVAGPFVRRGCAVSTLLEHASIIRTLEARFGIPSLNARSGAANDLSCCIDPTLLRDPQRPIVLPQVDISLSQLRRRTETGISQPELWEAAERGLIPRHLDRRREGPDIARRVLASAERLGAARIRD</sequence>
<dbReference type="InterPro" id="IPR006311">
    <property type="entry name" value="TAT_signal"/>
</dbReference>
<comment type="caution">
    <text evidence="5">The sequence shown here is derived from an EMBL/GenBank/DDBJ whole genome shotgun (WGS) entry which is preliminary data.</text>
</comment>
<dbReference type="GO" id="GO:0009395">
    <property type="term" value="P:phospholipid catabolic process"/>
    <property type="evidence" value="ECO:0007669"/>
    <property type="project" value="TreeGrafter"/>
</dbReference>
<name>A0A150QRD6_SORCE</name>
<evidence type="ECO:0000256" key="2">
    <source>
        <dbReference type="ARBA" id="ARBA00012018"/>
    </source>
</evidence>
<evidence type="ECO:0000256" key="1">
    <source>
        <dbReference type="ARBA" id="ARBA00009717"/>
    </source>
</evidence>
<gene>
    <name evidence="5" type="ORF">BE17_48740</name>
</gene>
<dbReference type="PANTHER" id="PTHR31956:SF1">
    <property type="entry name" value="NON-SPECIFIC PHOSPHOLIPASE C1"/>
    <property type="match status" value="1"/>
</dbReference>
<comment type="similarity">
    <text evidence="1">Belongs to the bacterial phospholipase C family.</text>
</comment>
<feature type="region of interest" description="Disordered" evidence="4">
    <location>
        <begin position="41"/>
        <end position="88"/>
    </location>
</feature>
<dbReference type="InterPro" id="IPR007312">
    <property type="entry name" value="Phosphoesterase"/>
</dbReference>
<keyword evidence="3" id="KW-0378">Hydrolase</keyword>
<organism evidence="5 6">
    <name type="scientific">Sorangium cellulosum</name>
    <name type="common">Polyangium cellulosum</name>
    <dbReference type="NCBI Taxonomy" id="56"/>
    <lineage>
        <taxon>Bacteria</taxon>
        <taxon>Pseudomonadati</taxon>
        <taxon>Myxococcota</taxon>
        <taxon>Polyangia</taxon>
        <taxon>Polyangiales</taxon>
        <taxon>Polyangiaceae</taxon>
        <taxon>Sorangium</taxon>
    </lineage>
</organism>
<feature type="compositionally biased region" description="Gly residues" evidence="4">
    <location>
        <begin position="50"/>
        <end position="88"/>
    </location>
</feature>
<protein>
    <recommendedName>
        <fullName evidence="2">phospholipase C</fullName>
        <ecNumber evidence="2">3.1.4.3</ecNumber>
    </recommendedName>
</protein>
<dbReference type="GO" id="GO:0034480">
    <property type="term" value="F:phosphatidylcholine phospholipase C activity"/>
    <property type="evidence" value="ECO:0007669"/>
    <property type="project" value="UniProtKB-EC"/>
</dbReference>
<evidence type="ECO:0000313" key="6">
    <source>
        <dbReference type="Proteomes" id="UP000075635"/>
    </source>
</evidence>
<proteinExistence type="inferred from homology"/>
<reference evidence="5 6" key="1">
    <citation type="submission" date="2014-02" db="EMBL/GenBank/DDBJ databases">
        <title>The small core and large imbalanced accessory genome model reveals a collaborative survival strategy of Sorangium cellulosum strains in nature.</title>
        <authorList>
            <person name="Han K."/>
            <person name="Peng R."/>
            <person name="Blom J."/>
            <person name="Li Y.-Z."/>
        </authorList>
    </citation>
    <scope>NUCLEOTIDE SEQUENCE [LARGE SCALE GENOMIC DNA]</scope>
    <source>
        <strain evidence="5 6">So0011-07</strain>
    </source>
</reference>
<dbReference type="EMBL" id="JEMB01003575">
    <property type="protein sequence ID" value="KYF70575.1"/>
    <property type="molecule type" value="Genomic_DNA"/>
</dbReference>
<evidence type="ECO:0000313" key="5">
    <source>
        <dbReference type="EMBL" id="KYF70575.1"/>
    </source>
</evidence>
<dbReference type="PROSITE" id="PS51257">
    <property type="entry name" value="PROKAR_LIPOPROTEIN"/>
    <property type="match status" value="1"/>
</dbReference>
<evidence type="ECO:0000256" key="4">
    <source>
        <dbReference type="SAM" id="MobiDB-lite"/>
    </source>
</evidence>
<evidence type="ECO:0000256" key="3">
    <source>
        <dbReference type="ARBA" id="ARBA00022801"/>
    </source>
</evidence>
<dbReference type="EC" id="3.1.4.3" evidence="2"/>
<dbReference type="Pfam" id="PF04185">
    <property type="entry name" value="Phosphoesterase"/>
    <property type="match status" value="1"/>
</dbReference>
<dbReference type="PROSITE" id="PS51318">
    <property type="entry name" value="TAT"/>
    <property type="match status" value="1"/>
</dbReference>
<dbReference type="Gene3D" id="3.40.720.10">
    <property type="entry name" value="Alkaline Phosphatase, subunit A"/>
    <property type="match status" value="2"/>
</dbReference>
<accession>A0A150QRD6</accession>
<dbReference type="SUPFAM" id="SSF53649">
    <property type="entry name" value="Alkaline phosphatase-like"/>
    <property type="match status" value="1"/>
</dbReference>
<dbReference type="CDD" id="cd16013">
    <property type="entry name" value="AcpA"/>
    <property type="match status" value="1"/>
</dbReference>
<dbReference type="PANTHER" id="PTHR31956">
    <property type="entry name" value="NON-SPECIFIC PHOSPHOLIPASE C4-RELATED"/>
    <property type="match status" value="1"/>
</dbReference>